<sequence>MLMKIILFGLKAKDGQTMYYLTVLLLYTGARFVEVATLTWNDINFLQRLIYFKSTKNGNARQVYMTDLVYEILQDLPKNTPYVVTDINNNEIKRNVTAEKYRITVHSLRHTHASWMALAGADILQIKEQLGQKKLDMTLRYAHLIPSQRHEVIKAIFDGVV</sequence>
<evidence type="ECO:0000313" key="3">
    <source>
        <dbReference type="EMBL" id="CAA6825825.1"/>
    </source>
</evidence>
<dbReference type="SUPFAM" id="SSF56349">
    <property type="entry name" value="DNA breaking-rejoining enzymes"/>
    <property type="match status" value="1"/>
</dbReference>
<dbReference type="AlphaFoldDB" id="A0A6S6U2A7"/>
<protein>
    <recommendedName>
        <fullName evidence="2">Tyr recombinase domain-containing protein</fullName>
    </recommendedName>
</protein>
<dbReference type="Pfam" id="PF00589">
    <property type="entry name" value="Phage_integrase"/>
    <property type="match status" value="1"/>
</dbReference>
<dbReference type="GO" id="GO:0015074">
    <property type="term" value="P:DNA integration"/>
    <property type="evidence" value="ECO:0007669"/>
    <property type="project" value="InterPro"/>
</dbReference>
<dbReference type="GO" id="GO:0006310">
    <property type="term" value="P:DNA recombination"/>
    <property type="evidence" value="ECO:0007669"/>
    <property type="project" value="UniProtKB-KW"/>
</dbReference>
<dbReference type="EMBL" id="CACVAU010000084">
    <property type="protein sequence ID" value="CAA6825825.1"/>
    <property type="molecule type" value="Genomic_DNA"/>
</dbReference>
<feature type="domain" description="Tyr recombinase" evidence="2">
    <location>
        <begin position="1"/>
        <end position="154"/>
    </location>
</feature>
<evidence type="ECO:0000259" key="2">
    <source>
        <dbReference type="PROSITE" id="PS51898"/>
    </source>
</evidence>
<evidence type="ECO:0000256" key="1">
    <source>
        <dbReference type="ARBA" id="ARBA00023172"/>
    </source>
</evidence>
<dbReference type="InterPro" id="IPR011010">
    <property type="entry name" value="DNA_brk_join_enz"/>
</dbReference>
<organism evidence="3">
    <name type="scientific">uncultured Sulfurovum sp</name>
    <dbReference type="NCBI Taxonomy" id="269237"/>
    <lineage>
        <taxon>Bacteria</taxon>
        <taxon>Pseudomonadati</taxon>
        <taxon>Campylobacterota</taxon>
        <taxon>Epsilonproteobacteria</taxon>
        <taxon>Campylobacterales</taxon>
        <taxon>Sulfurovaceae</taxon>
        <taxon>Sulfurovum</taxon>
        <taxon>environmental samples</taxon>
    </lineage>
</organism>
<dbReference type="CDD" id="cd00796">
    <property type="entry name" value="INT_Rci_Hp1_C"/>
    <property type="match status" value="1"/>
</dbReference>
<dbReference type="InterPro" id="IPR002104">
    <property type="entry name" value="Integrase_catalytic"/>
</dbReference>
<dbReference type="PANTHER" id="PTHR30349:SF64">
    <property type="entry name" value="PROPHAGE INTEGRASE INTD-RELATED"/>
    <property type="match status" value="1"/>
</dbReference>
<accession>A0A6S6U2A7</accession>
<reference evidence="3" key="1">
    <citation type="submission" date="2020-01" db="EMBL/GenBank/DDBJ databases">
        <authorList>
            <person name="Meier V. D."/>
            <person name="Meier V D."/>
        </authorList>
    </citation>
    <scope>NUCLEOTIDE SEQUENCE</scope>
    <source>
        <strain evidence="3">HLG_WM_MAG_05</strain>
    </source>
</reference>
<name>A0A6S6U2A7_9BACT</name>
<dbReference type="GO" id="GO:0003677">
    <property type="term" value="F:DNA binding"/>
    <property type="evidence" value="ECO:0007669"/>
    <property type="project" value="InterPro"/>
</dbReference>
<dbReference type="InterPro" id="IPR050090">
    <property type="entry name" value="Tyrosine_recombinase_XerCD"/>
</dbReference>
<keyword evidence="1" id="KW-0233">DNA recombination</keyword>
<proteinExistence type="predicted"/>
<gene>
    <name evidence="3" type="ORF">HELGO_WM7436</name>
</gene>
<dbReference type="PROSITE" id="PS51898">
    <property type="entry name" value="TYR_RECOMBINASE"/>
    <property type="match status" value="1"/>
</dbReference>
<dbReference type="InterPro" id="IPR013762">
    <property type="entry name" value="Integrase-like_cat_sf"/>
</dbReference>
<dbReference type="Gene3D" id="1.10.443.10">
    <property type="entry name" value="Intergrase catalytic core"/>
    <property type="match status" value="1"/>
</dbReference>
<dbReference type="PANTHER" id="PTHR30349">
    <property type="entry name" value="PHAGE INTEGRASE-RELATED"/>
    <property type="match status" value="1"/>
</dbReference>